<keyword evidence="1" id="KW-1133">Transmembrane helix</keyword>
<feature type="transmembrane region" description="Helical" evidence="1">
    <location>
        <begin position="7"/>
        <end position="28"/>
    </location>
</feature>
<evidence type="ECO:0000313" key="2">
    <source>
        <dbReference type="EMBL" id="MBT2188987.1"/>
    </source>
</evidence>
<reference evidence="2" key="1">
    <citation type="submission" date="2021-05" db="EMBL/GenBank/DDBJ databases">
        <title>Genome of Sphingobium sp. strain.</title>
        <authorList>
            <person name="Fan R."/>
        </authorList>
    </citation>
    <scope>NUCLEOTIDE SEQUENCE</scope>
    <source>
        <strain evidence="2">H33</strain>
    </source>
</reference>
<feature type="transmembrane region" description="Helical" evidence="1">
    <location>
        <begin position="75"/>
        <end position="93"/>
    </location>
</feature>
<name>A0A9X1DF02_9SPHN</name>
<comment type="caution">
    <text evidence="2">The sequence shown here is derived from an EMBL/GenBank/DDBJ whole genome shotgun (WGS) entry which is preliminary data.</text>
</comment>
<evidence type="ECO:0000313" key="3">
    <source>
        <dbReference type="Proteomes" id="UP001138757"/>
    </source>
</evidence>
<keyword evidence="1" id="KW-0472">Membrane</keyword>
<gene>
    <name evidence="2" type="ORF">KK488_18735</name>
</gene>
<sequence length="112" mass="11951">MSKTTSHILNAASNLLGISIVLITGIKVTGHSNHTMADEIAWLAALCFALSCLLSYLDLRAEPEDTPHERRADRLFMAGLAALIIAAAVLAFSDFTKQSSVLFTPAATLHNA</sequence>
<dbReference type="Proteomes" id="UP001138757">
    <property type="component" value="Unassembled WGS sequence"/>
</dbReference>
<dbReference type="EMBL" id="JAHGAW010000013">
    <property type="protein sequence ID" value="MBT2188987.1"/>
    <property type="molecule type" value="Genomic_DNA"/>
</dbReference>
<keyword evidence="1" id="KW-0812">Transmembrane</keyword>
<keyword evidence="3" id="KW-1185">Reference proteome</keyword>
<evidence type="ECO:0000256" key="1">
    <source>
        <dbReference type="SAM" id="Phobius"/>
    </source>
</evidence>
<accession>A0A9X1DF02</accession>
<protein>
    <submittedName>
        <fullName evidence="2">Uncharacterized protein</fullName>
    </submittedName>
</protein>
<feature type="transmembrane region" description="Helical" evidence="1">
    <location>
        <begin position="40"/>
        <end position="59"/>
    </location>
</feature>
<dbReference type="AlphaFoldDB" id="A0A9X1DF02"/>
<organism evidence="2 3">
    <name type="scientific">Sphingobium nicotianae</name>
    <dbReference type="NCBI Taxonomy" id="2782607"/>
    <lineage>
        <taxon>Bacteria</taxon>
        <taxon>Pseudomonadati</taxon>
        <taxon>Pseudomonadota</taxon>
        <taxon>Alphaproteobacteria</taxon>
        <taxon>Sphingomonadales</taxon>
        <taxon>Sphingomonadaceae</taxon>
        <taxon>Sphingobium</taxon>
    </lineage>
</organism>
<proteinExistence type="predicted"/>
<dbReference type="RefSeq" id="WP_214625235.1">
    <property type="nucleotide sequence ID" value="NZ_JAHGAW010000013.1"/>
</dbReference>